<dbReference type="InterPro" id="IPR002173">
    <property type="entry name" value="Carboh/pur_kinase_PfkB_CS"/>
</dbReference>
<keyword evidence="9" id="KW-1185">Reference proteome</keyword>
<dbReference type="FunFam" id="3.40.1190.20:FF:000001">
    <property type="entry name" value="Phosphofructokinase"/>
    <property type="match status" value="1"/>
</dbReference>
<reference evidence="8 9" key="1">
    <citation type="submission" date="2017-07" db="EMBL/GenBank/DDBJ databases">
        <title>Amycolatopsis antarcticus sp. nov., isolated from the surface of an Antarcticus brown macroalga.</title>
        <authorList>
            <person name="Wang J."/>
            <person name="Leiva S."/>
            <person name="Huang J."/>
            <person name="Huang Y."/>
        </authorList>
    </citation>
    <scope>NUCLEOTIDE SEQUENCE [LARGE SCALE GENOMIC DNA]</scope>
    <source>
        <strain evidence="8 9">AU-G6</strain>
    </source>
</reference>
<keyword evidence="4 8" id="KW-0418">Kinase</keyword>
<comment type="similarity">
    <text evidence="1">Belongs to the carbohydrate kinase PfkB family.</text>
</comment>
<proteinExistence type="inferred from homology"/>
<keyword evidence="5" id="KW-0067">ATP-binding</keyword>
<dbReference type="InterPro" id="IPR017583">
    <property type="entry name" value="Tagatose/fructose_Pkinase"/>
</dbReference>
<dbReference type="RefSeq" id="WP_094864887.1">
    <property type="nucleotide sequence ID" value="NZ_NKYE01000016.1"/>
</dbReference>
<dbReference type="Gene3D" id="3.40.1190.20">
    <property type="match status" value="1"/>
</dbReference>
<dbReference type="PANTHER" id="PTHR46566">
    <property type="entry name" value="1-PHOSPHOFRUCTOKINASE-RELATED"/>
    <property type="match status" value="1"/>
</dbReference>
<dbReference type="AlphaFoldDB" id="A0A263CY91"/>
<gene>
    <name evidence="8" type="ORF">CFN78_22620</name>
</gene>
<dbReference type="PROSITE" id="PS00583">
    <property type="entry name" value="PFKB_KINASES_1"/>
    <property type="match status" value="1"/>
</dbReference>
<dbReference type="PIRSF" id="PIRSF000535">
    <property type="entry name" value="1PFK/6PFK/LacC"/>
    <property type="match status" value="1"/>
</dbReference>
<dbReference type="CDD" id="cd01164">
    <property type="entry name" value="FruK_PfkB_like"/>
    <property type="match status" value="1"/>
</dbReference>
<dbReference type="EMBL" id="NKYE01000016">
    <property type="protein sequence ID" value="OZM70949.1"/>
    <property type="molecule type" value="Genomic_DNA"/>
</dbReference>
<sequence>MILTVTPNPALDVTYTLGQLVPNSVLRPSAVHRRAGGKGVNVARVLHAVGQDTVALLPVGTGDGELLRAELVDSGVPHEFVGTGGATRRTTTLLSTVDDTVTLLNEPGSRLSEMEWQELADAVHRLLPSASVLVCSGSLPPESRTDAYAQLIRMATRAGVPSVLDTSGAALLEGVAAGPAVVKPNASELRECTGLDDPLAAARALRARGADAVLVSLGPDGLLACTGEGVWRARPSRPLRGNTTGAGDAAVAGIALELAARSSWPRVLRQAVALSSAAVLGPLAGDVDLEYHRRELRAVAVEEVDLEDGHAAGVNR</sequence>
<protein>
    <submittedName>
        <fullName evidence="8">1-phosphofructokinase</fullName>
    </submittedName>
</protein>
<evidence type="ECO:0000259" key="7">
    <source>
        <dbReference type="Pfam" id="PF00294"/>
    </source>
</evidence>
<evidence type="ECO:0000256" key="1">
    <source>
        <dbReference type="ARBA" id="ARBA00010688"/>
    </source>
</evidence>
<dbReference type="GO" id="GO:0005524">
    <property type="term" value="F:ATP binding"/>
    <property type="evidence" value="ECO:0007669"/>
    <property type="project" value="UniProtKB-KW"/>
</dbReference>
<dbReference type="NCBIfam" id="TIGR03168">
    <property type="entry name" value="1-PFK"/>
    <property type="match status" value="1"/>
</dbReference>
<keyword evidence="2 6" id="KW-0808">Transferase</keyword>
<dbReference type="GO" id="GO:0044281">
    <property type="term" value="P:small molecule metabolic process"/>
    <property type="evidence" value="ECO:0007669"/>
    <property type="project" value="UniProtKB-ARBA"/>
</dbReference>
<keyword evidence="3" id="KW-0547">Nucleotide-binding</keyword>
<dbReference type="InterPro" id="IPR029056">
    <property type="entry name" value="Ribokinase-like"/>
</dbReference>
<dbReference type="InParanoid" id="A0A263CY91"/>
<dbReference type="SUPFAM" id="SSF53613">
    <property type="entry name" value="Ribokinase-like"/>
    <property type="match status" value="1"/>
</dbReference>
<evidence type="ECO:0000313" key="8">
    <source>
        <dbReference type="EMBL" id="OZM70949.1"/>
    </source>
</evidence>
<dbReference type="GO" id="GO:0016052">
    <property type="term" value="P:carbohydrate catabolic process"/>
    <property type="evidence" value="ECO:0007669"/>
    <property type="project" value="UniProtKB-ARBA"/>
</dbReference>
<evidence type="ECO:0000256" key="5">
    <source>
        <dbReference type="ARBA" id="ARBA00022840"/>
    </source>
</evidence>
<comment type="caution">
    <text evidence="8">The sequence shown here is derived from an EMBL/GenBank/DDBJ whole genome shotgun (WGS) entry which is preliminary data.</text>
</comment>
<dbReference type="Pfam" id="PF00294">
    <property type="entry name" value="PfkB"/>
    <property type="match status" value="1"/>
</dbReference>
<dbReference type="GO" id="GO:0005829">
    <property type="term" value="C:cytosol"/>
    <property type="evidence" value="ECO:0007669"/>
    <property type="project" value="TreeGrafter"/>
</dbReference>
<evidence type="ECO:0000256" key="4">
    <source>
        <dbReference type="ARBA" id="ARBA00022777"/>
    </source>
</evidence>
<evidence type="ECO:0000256" key="3">
    <source>
        <dbReference type="ARBA" id="ARBA00022741"/>
    </source>
</evidence>
<accession>A0A263CY91</accession>
<feature type="domain" description="Carbohydrate kinase PfkB" evidence="7">
    <location>
        <begin position="22"/>
        <end position="283"/>
    </location>
</feature>
<dbReference type="PANTHER" id="PTHR46566:SF5">
    <property type="entry name" value="1-PHOSPHOFRUCTOKINASE"/>
    <property type="match status" value="1"/>
</dbReference>
<dbReference type="InterPro" id="IPR011611">
    <property type="entry name" value="PfkB_dom"/>
</dbReference>
<dbReference type="Proteomes" id="UP000242444">
    <property type="component" value="Unassembled WGS sequence"/>
</dbReference>
<dbReference type="GO" id="GO:0008443">
    <property type="term" value="F:phosphofructokinase activity"/>
    <property type="evidence" value="ECO:0007669"/>
    <property type="project" value="TreeGrafter"/>
</dbReference>
<evidence type="ECO:0000256" key="2">
    <source>
        <dbReference type="ARBA" id="ARBA00022679"/>
    </source>
</evidence>
<dbReference type="FunCoup" id="A0A263CY91">
    <property type="interactions" value="169"/>
</dbReference>
<dbReference type="OrthoDB" id="9801219at2"/>
<name>A0A263CY91_9PSEU</name>
<dbReference type="PROSITE" id="PS00584">
    <property type="entry name" value="PFKB_KINASES_2"/>
    <property type="match status" value="1"/>
</dbReference>
<organism evidence="8 9">
    <name type="scientific">Amycolatopsis antarctica</name>
    <dbReference type="NCBI Taxonomy" id="1854586"/>
    <lineage>
        <taxon>Bacteria</taxon>
        <taxon>Bacillati</taxon>
        <taxon>Actinomycetota</taxon>
        <taxon>Actinomycetes</taxon>
        <taxon>Pseudonocardiales</taxon>
        <taxon>Pseudonocardiaceae</taxon>
        <taxon>Amycolatopsis</taxon>
    </lineage>
</organism>
<evidence type="ECO:0000313" key="9">
    <source>
        <dbReference type="Proteomes" id="UP000242444"/>
    </source>
</evidence>
<evidence type="ECO:0000256" key="6">
    <source>
        <dbReference type="PIRNR" id="PIRNR000535"/>
    </source>
</evidence>